<name>A0A5B0NW63_PUCGR</name>
<sequence length="55" mass="6067">MSLNSVLGSHPQTAHLILSLPDQPMKPLKNPTLNRPLLTTSSLHPNLLYPTPHHP</sequence>
<dbReference type="Proteomes" id="UP000325313">
    <property type="component" value="Unassembled WGS sequence"/>
</dbReference>
<evidence type="ECO:0000256" key="1">
    <source>
        <dbReference type="SAM" id="MobiDB-lite"/>
    </source>
</evidence>
<feature type="compositionally biased region" description="Polar residues" evidence="1">
    <location>
        <begin position="31"/>
        <end position="44"/>
    </location>
</feature>
<accession>A0A5B0NW63</accession>
<evidence type="ECO:0000313" key="3">
    <source>
        <dbReference type="Proteomes" id="UP000325313"/>
    </source>
</evidence>
<dbReference type="AlphaFoldDB" id="A0A5B0NW63"/>
<reference evidence="2 3" key="1">
    <citation type="submission" date="2019-05" db="EMBL/GenBank/DDBJ databases">
        <title>Emergence of the Ug99 lineage of the wheat stem rust pathogen through somatic hybridization.</title>
        <authorList>
            <person name="Li F."/>
            <person name="Upadhyaya N.M."/>
            <person name="Sperschneider J."/>
            <person name="Matny O."/>
            <person name="Nguyen-Phuc H."/>
            <person name="Mago R."/>
            <person name="Raley C."/>
            <person name="Miller M.E."/>
            <person name="Silverstein K.A.T."/>
            <person name="Henningsen E."/>
            <person name="Hirsch C.D."/>
            <person name="Visser B."/>
            <person name="Pretorius Z.A."/>
            <person name="Steffenson B.J."/>
            <person name="Schwessinger B."/>
            <person name="Dodds P.N."/>
            <person name="Figueroa M."/>
        </authorList>
    </citation>
    <scope>NUCLEOTIDE SEQUENCE [LARGE SCALE GENOMIC DNA]</scope>
    <source>
        <strain evidence="2 3">Ug99</strain>
    </source>
</reference>
<proteinExistence type="predicted"/>
<organism evidence="2 3">
    <name type="scientific">Puccinia graminis f. sp. tritici</name>
    <dbReference type="NCBI Taxonomy" id="56615"/>
    <lineage>
        <taxon>Eukaryota</taxon>
        <taxon>Fungi</taxon>
        <taxon>Dikarya</taxon>
        <taxon>Basidiomycota</taxon>
        <taxon>Pucciniomycotina</taxon>
        <taxon>Pucciniomycetes</taxon>
        <taxon>Pucciniales</taxon>
        <taxon>Pucciniaceae</taxon>
        <taxon>Puccinia</taxon>
    </lineage>
</organism>
<gene>
    <name evidence="2" type="ORF">PGTUg99_021418</name>
</gene>
<evidence type="ECO:0000313" key="2">
    <source>
        <dbReference type="EMBL" id="KAA1093481.1"/>
    </source>
</evidence>
<protein>
    <submittedName>
        <fullName evidence="2">Uncharacterized protein</fullName>
    </submittedName>
</protein>
<dbReference type="EMBL" id="VDEP01000374">
    <property type="protein sequence ID" value="KAA1093481.1"/>
    <property type="molecule type" value="Genomic_DNA"/>
</dbReference>
<feature type="region of interest" description="Disordered" evidence="1">
    <location>
        <begin position="21"/>
        <end position="55"/>
    </location>
</feature>
<comment type="caution">
    <text evidence="2">The sequence shown here is derived from an EMBL/GenBank/DDBJ whole genome shotgun (WGS) entry which is preliminary data.</text>
</comment>